<dbReference type="AlphaFoldDB" id="A0A2R6BKU8"/>
<organism evidence="1 2">
    <name type="scientific">Candidatus Marsarchaeota G2 archaeon ECH_B_3</name>
    <dbReference type="NCBI Taxonomy" id="1978161"/>
    <lineage>
        <taxon>Archaea</taxon>
        <taxon>Candidatus Marsarchaeota</taxon>
        <taxon>Candidatus Marsarchaeota group 2</taxon>
    </lineage>
</organism>
<sequence length="292" mass="33657">MLGIISMVVNSQDDNTMRRLILNIANLSEKYHQEYLAARWSKDKLLNDWYYAFEFFLDHTLLQGRSDRVSEKVVEAVFEVSEHNRNMIEEGFKSGNWKDLMVKLFERIGKGKVGKRADVNHVIDSLEFLREKISDRNVVKYTVDEVKARGVLQVYGELDGIKQVGDKVACFYLRDVVSLFELEGCVPPGDRRLLLPIDTWVKKFAKEYLVEGAKDPKNDEIKQKILKVCDDYGVSPAKLDQGIWYAGFNSYNVLIEILKQVDINVLIEILKQVDINVANSGMIRLIPYRDLS</sequence>
<dbReference type="EMBL" id="NEXI01000018">
    <property type="protein sequence ID" value="PSN99277.1"/>
    <property type="molecule type" value="Genomic_DNA"/>
</dbReference>
<reference evidence="1 2" key="1">
    <citation type="submission" date="2017-04" db="EMBL/GenBank/DDBJ databases">
        <title>Novel microbial lineages endemic to geothermal iron-oxide mats fill important gaps in the evolutionary history of Archaea.</title>
        <authorList>
            <person name="Jay Z.J."/>
            <person name="Beam J.P."/>
            <person name="Dlakic M."/>
            <person name="Rusch D.B."/>
            <person name="Kozubal M.A."/>
            <person name="Inskeep W.P."/>
        </authorList>
    </citation>
    <scope>NUCLEOTIDE SEQUENCE [LARGE SCALE GENOMIC DNA]</scope>
    <source>
        <strain evidence="1">ECH_B_3</strain>
    </source>
</reference>
<protein>
    <submittedName>
        <fullName evidence="1">Uncharacterized protein</fullName>
    </submittedName>
</protein>
<gene>
    <name evidence="1" type="ORF">B9Q07_07535</name>
</gene>
<dbReference type="Proteomes" id="UP000241972">
    <property type="component" value="Unassembled WGS sequence"/>
</dbReference>
<evidence type="ECO:0000313" key="1">
    <source>
        <dbReference type="EMBL" id="PSN99277.1"/>
    </source>
</evidence>
<proteinExistence type="predicted"/>
<comment type="caution">
    <text evidence="1">The sequence shown here is derived from an EMBL/GenBank/DDBJ whole genome shotgun (WGS) entry which is preliminary data.</text>
</comment>
<accession>A0A2R6BKU8</accession>
<name>A0A2R6BKU8_9ARCH</name>
<evidence type="ECO:0000313" key="2">
    <source>
        <dbReference type="Proteomes" id="UP000241972"/>
    </source>
</evidence>